<accession>A0A8S9UDC2</accession>
<organism evidence="2 3">
    <name type="scientific">Phytophthora infestans</name>
    <name type="common">Potato late blight agent</name>
    <name type="synonym">Botrytis infestans</name>
    <dbReference type="NCBI Taxonomy" id="4787"/>
    <lineage>
        <taxon>Eukaryota</taxon>
        <taxon>Sar</taxon>
        <taxon>Stramenopiles</taxon>
        <taxon>Oomycota</taxon>
        <taxon>Peronosporomycetes</taxon>
        <taxon>Peronosporales</taxon>
        <taxon>Peronosporaceae</taxon>
        <taxon>Phytophthora</taxon>
    </lineage>
</organism>
<reference evidence="2" key="1">
    <citation type="submission" date="2020-03" db="EMBL/GenBank/DDBJ databases">
        <title>Hybrid Assembly of Korean Phytophthora infestans isolates.</title>
        <authorList>
            <person name="Prokchorchik M."/>
            <person name="Lee Y."/>
            <person name="Seo J."/>
            <person name="Cho J.-H."/>
            <person name="Park Y.-E."/>
            <person name="Jang D.-C."/>
            <person name="Im J.-S."/>
            <person name="Choi J.-G."/>
            <person name="Park H.-J."/>
            <person name="Lee G.-B."/>
            <person name="Lee Y.-G."/>
            <person name="Hong S.-Y."/>
            <person name="Cho K."/>
            <person name="Sohn K.H."/>
        </authorList>
    </citation>
    <scope>NUCLEOTIDE SEQUENCE</scope>
    <source>
        <strain evidence="2">KR_2_A2</strain>
    </source>
</reference>
<evidence type="ECO:0000256" key="1">
    <source>
        <dbReference type="SAM" id="MobiDB-lite"/>
    </source>
</evidence>
<evidence type="ECO:0000313" key="3">
    <source>
        <dbReference type="Proteomes" id="UP000704712"/>
    </source>
</evidence>
<sequence>MLKCLGPFSGFNGNAIADSEHSLATLCSAAVVEESIDGFHSDDANHESNEQLGSDTHPATAAQDQNKRPSVFSPAKNTLAKRSKKDQDLSTLAISVSSLVSHIAGKPATPGANELATARAKVVSVRQNIMEVGNREAELKTKLDEVAD</sequence>
<gene>
    <name evidence="2" type="ORF">GN958_ATG13532</name>
</gene>
<feature type="compositionally biased region" description="Basic and acidic residues" evidence="1">
    <location>
        <begin position="38"/>
        <end position="49"/>
    </location>
</feature>
<dbReference type="Proteomes" id="UP000704712">
    <property type="component" value="Unassembled WGS sequence"/>
</dbReference>
<feature type="region of interest" description="Disordered" evidence="1">
    <location>
        <begin position="38"/>
        <end position="85"/>
    </location>
</feature>
<name>A0A8S9UDC2_PHYIN</name>
<comment type="caution">
    <text evidence="2">The sequence shown here is derived from an EMBL/GenBank/DDBJ whole genome shotgun (WGS) entry which is preliminary data.</text>
</comment>
<dbReference type="AlphaFoldDB" id="A0A8S9UDC2"/>
<protein>
    <submittedName>
        <fullName evidence="2">Uncharacterized protein</fullName>
    </submittedName>
</protein>
<dbReference type="EMBL" id="JAACNO010001843">
    <property type="protein sequence ID" value="KAF4137269.1"/>
    <property type="molecule type" value="Genomic_DNA"/>
</dbReference>
<evidence type="ECO:0000313" key="2">
    <source>
        <dbReference type="EMBL" id="KAF4137269.1"/>
    </source>
</evidence>
<proteinExistence type="predicted"/>